<keyword evidence="3" id="KW-1185">Reference proteome</keyword>
<dbReference type="SUPFAM" id="SSF69318">
    <property type="entry name" value="Integrin alpha N-terminal domain"/>
    <property type="match status" value="1"/>
</dbReference>
<reference evidence="2 3" key="1">
    <citation type="submission" date="2022-03" db="EMBL/GenBank/DDBJ databases">
        <title>Hymenobactersp. isolated from the air.</title>
        <authorList>
            <person name="Won M."/>
            <person name="Kwon S.-W."/>
        </authorList>
    </citation>
    <scope>NUCLEOTIDE SEQUENCE [LARGE SCALE GENOMIC DNA]</scope>
    <source>
        <strain evidence="2 3">KACC 22596</strain>
    </source>
</reference>
<proteinExistence type="predicted"/>
<dbReference type="Pfam" id="PF01839">
    <property type="entry name" value="FG-GAP"/>
    <property type="match status" value="1"/>
</dbReference>
<accession>A0ABY4BF95</accession>
<evidence type="ECO:0000256" key="1">
    <source>
        <dbReference type="ARBA" id="ARBA00022729"/>
    </source>
</evidence>
<dbReference type="EMBL" id="CP094534">
    <property type="protein sequence ID" value="UOE35335.1"/>
    <property type="molecule type" value="Genomic_DNA"/>
</dbReference>
<gene>
    <name evidence="2" type="ORF">MTP16_06710</name>
</gene>
<keyword evidence="1" id="KW-0732">Signal</keyword>
<name>A0ABY4BF95_9BACT</name>
<organism evidence="2 3">
    <name type="scientific">Hymenobacter monticola</name>
    <dbReference type="NCBI Taxonomy" id="1705399"/>
    <lineage>
        <taxon>Bacteria</taxon>
        <taxon>Pseudomonadati</taxon>
        <taxon>Bacteroidota</taxon>
        <taxon>Cytophagia</taxon>
        <taxon>Cytophagales</taxon>
        <taxon>Hymenobacteraceae</taxon>
        <taxon>Hymenobacter</taxon>
    </lineage>
</organism>
<dbReference type="RefSeq" id="WP_243517096.1">
    <property type="nucleotide sequence ID" value="NZ_CP094534.1"/>
</dbReference>
<sequence>MLCLETAYLSLPQHSFFFSQHETLFYFYRESFLQLRTALLLALGAAGPVAWGQSFAPKIDFPTGTAPNCVALGDVNGDGRLDMVTGSGTTAMASVLPGQAGGGFGPKADFTTTSVPHQLVLGDINGDGRLDVVVANFNARRVDTARVAKWRFRPSGRLFHWKISS</sequence>
<dbReference type="InterPro" id="IPR028994">
    <property type="entry name" value="Integrin_alpha_N"/>
</dbReference>
<evidence type="ECO:0000313" key="2">
    <source>
        <dbReference type="EMBL" id="UOE35335.1"/>
    </source>
</evidence>
<dbReference type="PANTHER" id="PTHR46580">
    <property type="entry name" value="SENSOR KINASE-RELATED"/>
    <property type="match status" value="1"/>
</dbReference>
<dbReference type="InterPro" id="IPR013517">
    <property type="entry name" value="FG-GAP"/>
</dbReference>
<dbReference type="Proteomes" id="UP000831390">
    <property type="component" value="Chromosome"/>
</dbReference>
<dbReference type="Gene3D" id="2.130.10.130">
    <property type="entry name" value="Integrin alpha, N-terminal"/>
    <property type="match status" value="1"/>
</dbReference>
<protein>
    <submittedName>
        <fullName evidence="2">VCBS repeat-containing protein</fullName>
    </submittedName>
</protein>
<evidence type="ECO:0000313" key="3">
    <source>
        <dbReference type="Proteomes" id="UP000831390"/>
    </source>
</evidence>